<comment type="caution">
    <text evidence="4">The sequence shown here is derived from an EMBL/GenBank/DDBJ whole genome shotgun (WGS) entry which is preliminary data.</text>
</comment>
<feature type="domain" description="TPX2 central" evidence="3">
    <location>
        <begin position="458"/>
        <end position="585"/>
    </location>
</feature>
<dbReference type="PANTHER" id="PTHR14326:SF44">
    <property type="entry name" value="TARGETING PROTEIN FOR XKLP2"/>
    <property type="match status" value="1"/>
</dbReference>
<dbReference type="AlphaFoldDB" id="A0AAV7P6N2"/>
<evidence type="ECO:0000313" key="5">
    <source>
        <dbReference type="Proteomes" id="UP001066276"/>
    </source>
</evidence>
<feature type="region of interest" description="Disordered" evidence="2">
    <location>
        <begin position="507"/>
        <end position="549"/>
    </location>
</feature>
<dbReference type="Pfam" id="PF12214">
    <property type="entry name" value="TPX2_importin"/>
    <property type="match status" value="1"/>
</dbReference>
<protein>
    <recommendedName>
        <fullName evidence="3">TPX2 central domain-containing protein</fullName>
    </recommendedName>
</protein>
<reference evidence="4" key="1">
    <citation type="journal article" date="2022" name="bioRxiv">
        <title>Sequencing and chromosome-scale assembly of the giantPleurodeles waltlgenome.</title>
        <authorList>
            <person name="Brown T."/>
            <person name="Elewa A."/>
            <person name="Iarovenko S."/>
            <person name="Subramanian E."/>
            <person name="Araus A.J."/>
            <person name="Petzold A."/>
            <person name="Susuki M."/>
            <person name="Suzuki K.-i.T."/>
            <person name="Hayashi T."/>
            <person name="Toyoda A."/>
            <person name="Oliveira C."/>
            <person name="Osipova E."/>
            <person name="Leigh N.D."/>
            <person name="Simon A."/>
            <person name="Yun M.H."/>
        </authorList>
    </citation>
    <scope>NUCLEOTIDE SEQUENCE</scope>
    <source>
        <strain evidence="4">20211129_DDA</strain>
        <tissue evidence="4">Liver</tissue>
    </source>
</reference>
<evidence type="ECO:0000313" key="4">
    <source>
        <dbReference type="EMBL" id="KAJ1122962.1"/>
    </source>
</evidence>
<organism evidence="4 5">
    <name type="scientific">Pleurodeles waltl</name>
    <name type="common">Iberian ribbed newt</name>
    <dbReference type="NCBI Taxonomy" id="8319"/>
    <lineage>
        <taxon>Eukaryota</taxon>
        <taxon>Metazoa</taxon>
        <taxon>Chordata</taxon>
        <taxon>Craniata</taxon>
        <taxon>Vertebrata</taxon>
        <taxon>Euteleostomi</taxon>
        <taxon>Amphibia</taxon>
        <taxon>Batrachia</taxon>
        <taxon>Caudata</taxon>
        <taxon>Salamandroidea</taxon>
        <taxon>Salamandridae</taxon>
        <taxon>Pleurodelinae</taxon>
        <taxon>Pleurodeles</taxon>
    </lineage>
</organism>
<evidence type="ECO:0000256" key="1">
    <source>
        <dbReference type="SAM" id="Coils"/>
    </source>
</evidence>
<dbReference type="GO" id="GO:0005874">
    <property type="term" value="C:microtubule"/>
    <property type="evidence" value="ECO:0007669"/>
    <property type="project" value="InterPro"/>
</dbReference>
<evidence type="ECO:0000256" key="2">
    <source>
        <dbReference type="SAM" id="MobiDB-lite"/>
    </source>
</evidence>
<feature type="coiled-coil region" evidence="1">
    <location>
        <begin position="762"/>
        <end position="795"/>
    </location>
</feature>
<dbReference type="Proteomes" id="UP001066276">
    <property type="component" value="Chromosome 7"/>
</dbReference>
<proteinExistence type="predicted"/>
<dbReference type="InterPro" id="IPR027330">
    <property type="entry name" value="TPX2_central_dom"/>
</dbReference>
<dbReference type="PANTHER" id="PTHR14326">
    <property type="entry name" value="TARGETING PROTEIN FOR XKLP2"/>
    <property type="match status" value="1"/>
</dbReference>
<feature type="compositionally biased region" description="Basic and acidic residues" evidence="2">
    <location>
        <begin position="507"/>
        <end position="548"/>
    </location>
</feature>
<feature type="compositionally biased region" description="Polar residues" evidence="2">
    <location>
        <begin position="276"/>
        <end position="286"/>
    </location>
</feature>
<name>A0AAV7P6N2_PLEWA</name>
<accession>A0AAV7P6N2</accession>
<sequence>MMDEAEAETTRVQSLIVLARIDLQQSITEIKEKATTTETIAFTDYKLRKTERTLQENKMRTSNFETRRTCVSCALLERRHVGCLMDAEVVPPEQGEMLRRPSSTQKDLPRAVVAPFSFESSNAEQFDDIATALESTHAGLTNVSTSKVLDARTSGRLPRRVSRRLSLQQKRRQLAKIREGRRTITILLPVAMPTLPAAEEGVAPAAADGCSLTPSEGHLLTSTTSSAGHPPNKKPKLACRRSARKLEFEAQAVQRTLSRETSVSKGLDGDCGESIRPNTKRSTPSTPMVLRRKTLPKTKSTEERQLETMQQLQQEVAEQCRKNAESFRGAILGSGQPVTRTIFPITKPVEFHFHTTTWLKRHPVSKSTDEFKEMDFPALLRSASCPARLPKGGCTIPKPFKFSKQNKRKLAEEEGPGKFVSMAEQVEAFFKRTPLRFRQRSRLQQNMGPSHVECKKVKSTNRNSPHFGTKLCNQVTCKSTPEPETDSQKQMLQKYKCQAQELHARPLHEGRIHSKKQSVKDLPDPIGFDLEHKKRTQEQRAKREKPGQEKGAFLARSCPTKMLMGVVGVPERPCLSNTVSKPPDFALKNKDCDHAHLVEEEKLPVLKPHTMPHHGVPFKPVSLEQRRSKLAPFSFDTRDKELLAKKVKKLEDLRKEDVPLFKARLLPAFDKVVRPQKKMKATPPPQEPFHLQVDERAAKKTQQWRQTKEGELKEQTGAAGYNTSPNAVIHAETFAPKDSPNLLGCIVQDPFQLVTERHAKGKEEFEKRIAELQDLKEMMEEERRLGKEVQRAKEKD</sequence>
<gene>
    <name evidence="4" type="ORF">NDU88_001435</name>
</gene>
<dbReference type="InterPro" id="IPR009675">
    <property type="entry name" value="TPX2_fam"/>
</dbReference>
<feature type="region of interest" description="Disordered" evidence="2">
    <location>
        <begin position="213"/>
        <end position="237"/>
    </location>
</feature>
<feature type="compositionally biased region" description="Polar residues" evidence="2">
    <location>
        <begin position="254"/>
        <end position="264"/>
    </location>
</feature>
<evidence type="ECO:0000259" key="3">
    <source>
        <dbReference type="Pfam" id="PF12214"/>
    </source>
</evidence>
<feature type="region of interest" description="Disordered" evidence="2">
    <location>
        <begin position="254"/>
        <end position="303"/>
    </location>
</feature>
<dbReference type="GO" id="GO:0005819">
    <property type="term" value="C:spindle"/>
    <property type="evidence" value="ECO:0007669"/>
    <property type="project" value="InterPro"/>
</dbReference>
<keyword evidence="5" id="KW-1185">Reference proteome</keyword>
<dbReference type="EMBL" id="JANPWB010000011">
    <property type="protein sequence ID" value="KAJ1122962.1"/>
    <property type="molecule type" value="Genomic_DNA"/>
</dbReference>
<dbReference type="GO" id="GO:0060236">
    <property type="term" value="P:regulation of mitotic spindle organization"/>
    <property type="evidence" value="ECO:0007669"/>
    <property type="project" value="InterPro"/>
</dbReference>
<keyword evidence="1" id="KW-0175">Coiled coil</keyword>